<evidence type="ECO:0008006" key="4">
    <source>
        <dbReference type="Google" id="ProtNLM"/>
    </source>
</evidence>
<feature type="transmembrane region" description="Helical" evidence="1">
    <location>
        <begin position="336"/>
        <end position="355"/>
    </location>
</feature>
<name>A0A9D1U188_9STAP</name>
<comment type="caution">
    <text evidence="2">The sequence shown here is derived from an EMBL/GenBank/DDBJ whole genome shotgun (WGS) entry which is preliminary data.</text>
</comment>
<evidence type="ECO:0000313" key="3">
    <source>
        <dbReference type="Proteomes" id="UP000823989"/>
    </source>
</evidence>
<gene>
    <name evidence="2" type="ORF">H9891_07670</name>
</gene>
<evidence type="ECO:0000313" key="2">
    <source>
        <dbReference type="EMBL" id="HIW13024.1"/>
    </source>
</evidence>
<feature type="transmembrane region" description="Helical" evidence="1">
    <location>
        <begin position="220"/>
        <end position="247"/>
    </location>
</feature>
<organism evidence="2 3">
    <name type="scientific">Candidatus Salinicoccus stercoripullorum</name>
    <dbReference type="NCBI Taxonomy" id="2838756"/>
    <lineage>
        <taxon>Bacteria</taxon>
        <taxon>Bacillati</taxon>
        <taxon>Bacillota</taxon>
        <taxon>Bacilli</taxon>
        <taxon>Bacillales</taxon>
        <taxon>Staphylococcaceae</taxon>
        <taxon>Salinicoccus</taxon>
    </lineage>
</organism>
<feature type="transmembrane region" description="Helical" evidence="1">
    <location>
        <begin position="407"/>
        <end position="430"/>
    </location>
</feature>
<dbReference type="Proteomes" id="UP000823989">
    <property type="component" value="Unassembled WGS sequence"/>
</dbReference>
<protein>
    <recommendedName>
        <fullName evidence="4">ABC-2 type transport system permease protein</fullName>
    </recommendedName>
</protein>
<feature type="transmembrane region" description="Helical" evidence="1">
    <location>
        <begin position="379"/>
        <end position="401"/>
    </location>
</feature>
<keyword evidence="1" id="KW-0812">Transmembrane</keyword>
<feature type="transmembrane region" description="Helical" evidence="1">
    <location>
        <begin position="180"/>
        <end position="200"/>
    </location>
</feature>
<feature type="transmembrane region" description="Helical" evidence="1">
    <location>
        <begin position="59"/>
        <end position="83"/>
    </location>
</feature>
<reference evidence="2" key="1">
    <citation type="journal article" date="2021" name="PeerJ">
        <title>Extensive microbial diversity within the chicken gut microbiome revealed by metagenomics and culture.</title>
        <authorList>
            <person name="Gilroy R."/>
            <person name="Ravi A."/>
            <person name="Getino M."/>
            <person name="Pursley I."/>
            <person name="Horton D.L."/>
            <person name="Alikhan N.F."/>
            <person name="Baker D."/>
            <person name="Gharbi K."/>
            <person name="Hall N."/>
            <person name="Watson M."/>
            <person name="Adriaenssens E.M."/>
            <person name="Foster-Nyarko E."/>
            <person name="Jarju S."/>
            <person name="Secka A."/>
            <person name="Antonio M."/>
            <person name="Oren A."/>
            <person name="Chaudhuri R.R."/>
            <person name="La Ragione R."/>
            <person name="Hildebrand F."/>
            <person name="Pallen M.J."/>
        </authorList>
    </citation>
    <scope>NUCLEOTIDE SEQUENCE</scope>
    <source>
        <strain evidence="2">ChiHjej13B12-752</strain>
    </source>
</reference>
<proteinExistence type="predicted"/>
<accession>A0A9D1U188</accession>
<feature type="transmembrane region" description="Helical" evidence="1">
    <location>
        <begin position="26"/>
        <end position="53"/>
    </location>
</feature>
<reference evidence="2" key="2">
    <citation type="submission" date="2021-04" db="EMBL/GenBank/DDBJ databases">
        <authorList>
            <person name="Gilroy R."/>
        </authorList>
    </citation>
    <scope>NUCLEOTIDE SEQUENCE</scope>
    <source>
        <strain evidence="2">ChiHjej13B12-752</strain>
    </source>
</reference>
<dbReference type="AlphaFoldDB" id="A0A9D1U188"/>
<feature type="transmembrane region" description="Helical" evidence="1">
    <location>
        <begin position="298"/>
        <end position="316"/>
    </location>
</feature>
<feature type="transmembrane region" description="Helical" evidence="1">
    <location>
        <begin position="485"/>
        <end position="507"/>
    </location>
</feature>
<evidence type="ECO:0000256" key="1">
    <source>
        <dbReference type="SAM" id="Phobius"/>
    </source>
</evidence>
<feature type="transmembrane region" description="Helical" evidence="1">
    <location>
        <begin position="451"/>
        <end position="473"/>
    </location>
</feature>
<feature type="transmembrane region" description="Helical" evidence="1">
    <location>
        <begin position="147"/>
        <end position="168"/>
    </location>
</feature>
<sequence>MIRSILGVEMRSVINFMKALSDSKKIVYGLLAAVIALFILPSAVSMLSIIILGAGEESLGGIILLMSLAAVLVLTLLAVNSIIKEMFMDRNIQLYLTFPISPAALFAAKFIRQWLINTALIMGVLGIITGVLFSIREGQWLLAVTHIFYSLFLSILAMSLAYGLVFAVTKVLPANKVSEVLTFLGGISFVLVYGVLLVGGSSVQDISGNLPDASFLYSGFLYNFNTAGALAGIVISAALAAALVLLLRSFVVHAFKSGWAGEQSVKSRNRNASSDASSPVRALVQKDMRMTLRDFKEWAVLLPQYLLPGVMVFIMYTNPAAAIEGDGSMHDARMIAVSVAGTVVISLFAGAYNTARDAAHFEFLKIMPVKPADLVRAKYLFNIMTITPVYLLAGAIVRLILPVSTAAFLYSSVFIILVSLAVIPAGMFAGSVQPVVNRKNPAKRLDTATNVILSVIMGVLLIAAGFIPILFAGGDGGLDHPLLDHPLIVIILAVLAVSAGVLSLLFLHAVRRRYEKGFNITYKE</sequence>
<dbReference type="EMBL" id="DXHR01000025">
    <property type="protein sequence ID" value="HIW13024.1"/>
    <property type="molecule type" value="Genomic_DNA"/>
</dbReference>
<keyword evidence="1" id="KW-1133">Transmembrane helix</keyword>
<feature type="transmembrane region" description="Helical" evidence="1">
    <location>
        <begin position="114"/>
        <end position="135"/>
    </location>
</feature>
<keyword evidence="1" id="KW-0472">Membrane</keyword>